<name>A0A512DBH8_9CELL</name>
<gene>
    <name evidence="3" type="ORF">CAE01nite_15590</name>
</gene>
<keyword evidence="3" id="KW-0378">Hydrolase</keyword>
<dbReference type="PANTHER" id="PTHR43433">
    <property type="entry name" value="HYDROLASE, ALPHA/BETA FOLD FAMILY PROTEIN"/>
    <property type="match status" value="1"/>
</dbReference>
<protein>
    <submittedName>
        <fullName evidence="3">Hydrolase</fullName>
    </submittedName>
</protein>
<feature type="region of interest" description="Disordered" evidence="1">
    <location>
        <begin position="174"/>
        <end position="223"/>
    </location>
</feature>
<dbReference type="Pfam" id="PF00561">
    <property type="entry name" value="Abhydrolase_1"/>
    <property type="match status" value="1"/>
</dbReference>
<dbReference type="InterPro" id="IPR029058">
    <property type="entry name" value="AB_hydrolase_fold"/>
</dbReference>
<dbReference type="EMBL" id="BJYY01000012">
    <property type="protein sequence ID" value="GEO33834.1"/>
    <property type="molecule type" value="Genomic_DNA"/>
</dbReference>
<organism evidence="3 4">
    <name type="scientific">Cellulomonas aerilata</name>
    <dbReference type="NCBI Taxonomy" id="515326"/>
    <lineage>
        <taxon>Bacteria</taxon>
        <taxon>Bacillati</taxon>
        <taxon>Actinomycetota</taxon>
        <taxon>Actinomycetes</taxon>
        <taxon>Micrococcales</taxon>
        <taxon>Cellulomonadaceae</taxon>
        <taxon>Cellulomonas</taxon>
    </lineage>
</organism>
<dbReference type="GO" id="GO:0004806">
    <property type="term" value="F:triacylglycerol lipase activity"/>
    <property type="evidence" value="ECO:0007669"/>
    <property type="project" value="TreeGrafter"/>
</dbReference>
<evidence type="ECO:0000313" key="4">
    <source>
        <dbReference type="Proteomes" id="UP000321181"/>
    </source>
</evidence>
<dbReference type="AlphaFoldDB" id="A0A512DBH8"/>
<keyword evidence="4" id="KW-1185">Reference proteome</keyword>
<dbReference type="Proteomes" id="UP000321181">
    <property type="component" value="Unassembled WGS sequence"/>
</dbReference>
<dbReference type="InterPro" id="IPR050471">
    <property type="entry name" value="AB_hydrolase"/>
</dbReference>
<dbReference type="PANTHER" id="PTHR43433:SF5">
    <property type="entry name" value="AB HYDROLASE-1 DOMAIN-CONTAINING PROTEIN"/>
    <property type="match status" value="1"/>
</dbReference>
<evidence type="ECO:0000313" key="3">
    <source>
        <dbReference type="EMBL" id="GEO33834.1"/>
    </source>
</evidence>
<dbReference type="Gene3D" id="3.40.50.1820">
    <property type="entry name" value="alpha/beta hydrolase"/>
    <property type="match status" value="1"/>
</dbReference>
<accession>A0A512DBH8</accession>
<evidence type="ECO:0000256" key="1">
    <source>
        <dbReference type="SAM" id="MobiDB-lite"/>
    </source>
</evidence>
<dbReference type="SUPFAM" id="SSF53474">
    <property type="entry name" value="alpha/beta-Hydrolases"/>
    <property type="match status" value="1"/>
</dbReference>
<sequence length="311" mass="31351">MTHQPTSHRLHLPDADVYYEVRGSGPLLLVIGQPMTSGPFGPLADALADEHTVITYDPRGVGRSSVADRAEDVTPELEADDLAAIVEAVGGGPADVFGSSGGAVAALALAVRHPGSVGTVIAHEPPLPELLPDAAHVRAAIDDVVARYGAAGSGAAWGGFVSLVMHDGPVGPDGVPPVSWPGTPAATAEHDAGAPHDGGPDAGPDTGHDAGPETSGDGAAGDPAADDEVFFLRMLRPFTRWTAPVDALRARGGVVVAVGEASRQEVAARSAEALASELGVTPVRFPGDHGGFMADPAGFAAAIRGLRARTA</sequence>
<dbReference type="InterPro" id="IPR000073">
    <property type="entry name" value="AB_hydrolase_1"/>
</dbReference>
<proteinExistence type="predicted"/>
<dbReference type="GO" id="GO:0046503">
    <property type="term" value="P:glycerolipid catabolic process"/>
    <property type="evidence" value="ECO:0007669"/>
    <property type="project" value="TreeGrafter"/>
</dbReference>
<dbReference type="RefSeq" id="WP_146902420.1">
    <property type="nucleotide sequence ID" value="NZ_BAAARM010000002.1"/>
</dbReference>
<comment type="caution">
    <text evidence="3">The sequence shown here is derived from an EMBL/GenBank/DDBJ whole genome shotgun (WGS) entry which is preliminary data.</text>
</comment>
<evidence type="ECO:0000259" key="2">
    <source>
        <dbReference type="Pfam" id="PF00561"/>
    </source>
</evidence>
<feature type="domain" description="AB hydrolase-1" evidence="2">
    <location>
        <begin position="26"/>
        <end position="131"/>
    </location>
</feature>
<reference evidence="3 4" key="1">
    <citation type="submission" date="2019-07" db="EMBL/GenBank/DDBJ databases">
        <title>Whole genome shotgun sequence of Cellulomonas aerilata NBRC 106308.</title>
        <authorList>
            <person name="Hosoyama A."/>
            <person name="Uohara A."/>
            <person name="Ohji S."/>
            <person name="Ichikawa N."/>
        </authorList>
    </citation>
    <scope>NUCLEOTIDE SEQUENCE [LARGE SCALE GENOMIC DNA]</scope>
    <source>
        <strain evidence="3 4">NBRC 106308</strain>
    </source>
</reference>
<dbReference type="OrthoDB" id="3210164at2"/>